<sequence>MNFKMTRDTVFVPSLIVAVYVPAEEHGGTPAQDVESSTLLLNQRSTLGGETAPLPLRRGLDSTVVLLVLKLRHG</sequence>
<accession>A0ABR2CWK9</accession>
<evidence type="ECO:0000313" key="1">
    <source>
        <dbReference type="EMBL" id="KAK8524715.1"/>
    </source>
</evidence>
<evidence type="ECO:0000313" key="2">
    <source>
        <dbReference type="Proteomes" id="UP001472677"/>
    </source>
</evidence>
<organism evidence="1 2">
    <name type="scientific">Hibiscus sabdariffa</name>
    <name type="common">roselle</name>
    <dbReference type="NCBI Taxonomy" id="183260"/>
    <lineage>
        <taxon>Eukaryota</taxon>
        <taxon>Viridiplantae</taxon>
        <taxon>Streptophyta</taxon>
        <taxon>Embryophyta</taxon>
        <taxon>Tracheophyta</taxon>
        <taxon>Spermatophyta</taxon>
        <taxon>Magnoliopsida</taxon>
        <taxon>eudicotyledons</taxon>
        <taxon>Gunneridae</taxon>
        <taxon>Pentapetalae</taxon>
        <taxon>rosids</taxon>
        <taxon>malvids</taxon>
        <taxon>Malvales</taxon>
        <taxon>Malvaceae</taxon>
        <taxon>Malvoideae</taxon>
        <taxon>Hibiscus</taxon>
    </lineage>
</organism>
<gene>
    <name evidence="1" type="ORF">V6N12_029573</name>
</gene>
<reference evidence="1 2" key="1">
    <citation type="journal article" date="2024" name="G3 (Bethesda)">
        <title>Genome assembly of Hibiscus sabdariffa L. provides insights into metabolisms of medicinal natural products.</title>
        <authorList>
            <person name="Kim T."/>
        </authorList>
    </citation>
    <scope>NUCLEOTIDE SEQUENCE [LARGE SCALE GENOMIC DNA]</scope>
    <source>
        <strain evidence="1">TK-2024</strain>
        <tissue evidence="1">Old leaves</tissue>
    </source>
</reference>
<name>A0ABR2CWK9_9ROSI</name>
<comment type="caution">
    <text evidence="1">The sequence shown here is derived from an EMBL/GenBank/DDBJ whole genome shotgun (WGS) entry which is preliminary data.</text>
</comment>
<proteinExistence type="predicted"/>
<dbReference type="EMBL" id="JBBPBM010000041">
    <property type="protein sequence ID" value="KAK8524715.1"/>
    <property type="molecule type" value="Genomic_DNA"/>
</dbReference>
<protein>
    <submittedName>
        <fullName evidence="1">Uncharacterized protein</fullName>
    </submittedName>
</protein>
<dbReference type="Proteomes" id="UP001472677">
    <property type="component" value="Unassembled WGS sequence"/>
</dbReference>
<keyword evidence="2" id="KW-1185">Reference proteome</keyword>